<dbReference type="EMBL" id="JABEZW010000005">
    <property type="protein sequence ID" value="MBA0765094.1"/>
    <property type="molecule type" value="Genomic_DNA"/>
</dbReference>
<organism evidence="2 3">
    <name type="scientific">Gossypium trilobum</name>
    <dbReference type="NCBI Taxonomy" id="34281"/>
    <lineage>
        <taxon>Eukaryota</taxon>
        <taxon>Viridiplantae</taxon>
        <taxon>Streptophyta</taxon>
        <taxon>Embryophyta</taxon>
        <taxon>Tracheophyta</taxon>
        <taxon>Spermatophyta</taxon>
        <taxon>Magnoliopsida</taxon>
        <taxon>eudicotyledons</taxon>
        <taxon>Gunneridae</taxon>
        <taxon>Pentapetalae</taxon>
        <taxon>rosids</taxon>
        <taxon>malvids</taxon>
        <taxon>Malvales</taxon>
        <taxon>Malvaceae</taxon>
        <taxon>Malvoideae</taxon>
        <taxon>Gossypium</taxon>
    </lineage>
</organism>
<dbReference type="Proteomes" id="UP000593568">
    <property type="component" value="Unassembled WGS sequence"/>
</dbReference>
<reference evidence="2 3" key="1">
    <citation type="journal article" date="2019" name="Genome Biol. Evol.">
        <title>Insights into the evolution of the New World diploid cottons (Gossypium, subgenus Houzingenia) based on genome sequencing.</title>
        <authorList>
            <person name="Grover C.E."/>
            <person name="Arick M.A. 2nd"/>
            <person name="Thrash A."/>
            <person name="Conover J.L."/>
            <person name="Sanders W.S."/>
            <person name="Peterson D.G."/>
            <person name="Frelichowski J.E."/>
            <person name="Scheffler J.A."/>
            <person name="Scheffler B.E."/>
            <person name="Wendel J.F."/>
        </authorList>
    </citation>
    <scope>NUCLEOTIDE SEQUENCE [LARGE SCALE GENOMIC DNA]</scope>
    <source>
        <strain evidence="2">8</strain>
        <tissue evidence="2">Leaf</tissue>
    </source>
</reference>
<keyword evidence="3" id="KW-1185">Reference proteome</keyword>
<protein>
    <recommendedName>
        <fullName evidence="1">Myb/SANT-like domain-containing protein</fullName>
    </recommendedName>
</protein>
<dbReference type="Pfam" id="PF12776">
    <property type="entry name" value="Myb_DNA-bind_3"/>
    <property type="match status" value="1"/>
</dbReference>
<evidence type="ECO:0000259" key="1">
    <source>
        <dbReference type="Pfam" id="PF12776"/>
    </source>
</evidence>
<dbReference type="AlphaFoldDB" id="A0A7J9DX37"/>
<gene>
    <name evidence="2" type="ORF">Gotri_014351</name>
</gene>
<dbReference type="InterPro" id="IPR024752">
    <property type="entry name" value="Myb/SANT-like_dom"/>
</dbReference>
<evidence type="ECO:0000313" key="3">
    <source>
        <dbReference type="Proteomes" id="UP000593568"/>
    </source>
</evidence>
<dbReference type="PANTHER" id="PTHR31704">
    <property type="entry name" value="MYB/SANT-LIKE DNA-BINDING DOMAIN PROTEIN-RELATED"/>
    <property type="match status" value="1"/>
</dbReference>
<feature type="domain" description="Myb/SANT-like" evidence="1">
    <location>
        <begin position="17"/>
        <end position="78"/>
    </location>
</feature>
<feature type="non-terminal residue" evidence="2">
    <location>
        <position position="236"/>
    </location>
</feature>
<comment type="caution">
    <text evidence="2">The sequence shown here is derived from an EMBL/GenBank/DDBJ whole genome shotgun (WGS) entry which is preliminary data.</text>
</comment>
<sequence>MSTLVVEVSGEKVKVIWDKRLTELLYDICKAYSQRQLKNRWDALKKEWKAWKKLKGGDIGLGWNPIKGTFDVSNDSWEIQKFRTSGINLELEGMLDQMFMGVVATSDKAWTPSSSTLHSEFFEDVNNNIIKENEEENARNDVHILNDAHISNDVHIDGNGQKRKTPKISTSHFKMGMKKFSKQIGGATRLSDQIEKLCNVVDNMRQVTCSLDPAMDPYGIPQAVIMLDNMSEEVPK</sequence>
<name>A0A7J9DX37_9ROSI</name>
<dbReference type="PANTHER" id="PTHR31704:SF37">
    <property type="entry name" value="HEAT SHOCK PROTEIN"/>
    <property type="match status" value="1"/>
</dbReference>
<proteinExistence type="predicted"/>
<evidence type="ECO:0000313" key="2">
    <source>
        <dbReference type="EMBL" id="MBA0765094.1"/>
    </source>
</evidence>
<accession>A0A7J9DX37</accession>